<gene>
    <name evidence="1" type="ORF">SAMN05216179_3686</name>
</gene>
<feature type="non-terminal residue" evidence="1">
    <location>
        <position position="25"/>
    </location>
</feature>
<organism evidence="1 2">
    <name type="scientific">Gracilibacillus kekensis</name>
    <dbReference type="NCBI Taxonomy" id="1027249"/>
    <lineage>
        <taxon>Bacteria</taxon>
        <taxon>Bacillati</taxon>
        <taxon>Bacillota</taxon>
        <taxon>Bacilli</taxon>
        <taxon>Bacillales</taxon>
        <taxon>Bacillaceae</taxon>
        <taxon>Gracilibacillus</taxon>
    </lineage>
</organism>
<dbReference type="EMBL" id="FRCZ01000010">
    <property type="protein sequence ID" value="SHN36128.1"/>
    <property type="molecule type" value="Genomic_DNA"/>
</dbReference>
<evidence type="ECO:0000313" key="2">
    <source>
        <dbReference type="Proteomes" id="UP000184184"/>
    </source>
</evidence>
<dbReference type="AlphaFoldDB" id="A0A1M7QWR9"/>
<dbReference type="Proteomes" id="UP000184184">
    <property type="component" value="Unassembled WGS sequence"/>
</dbReference>
<reference evidence="1 2" key="1">
    <citation type="submission" date="2016-11" db="EMBL/GenBank/DDBJ databases">
        <authorList>
            <person name="Jaros S."/>
            <person name="Januszkiewicz K."/>
            <person name="Wedrychowicz H."/>
        </authorList>
    </citation>
    <scope>NUCLEOTIDE SEQUENCE [LARGE SCALE GENOMIC DNA]</scope>
    <source>
        <strain evidence="1 2">CGMCC 1.10681</strain>
    </source>
</reference>
<evidence type="ECO:0000313" key="1">
    <source>
        <dbReference type="EMBL" id="SHN36128.1"/>
    </source>
</evidence>
<sequence length="25" mass="2790">MPKLLSDTGAVASFSFWTIYTFIGH</sequence>
<accession>A0A1M7QWR9</accession>
<keyword evidence="2" id="KW-1185">Reference proteome</keyword>
<proteinExistence type="predicted"/>
<name>A0A1M7QWR9_9BACI</name>
<protein>
    <submittedName>
        <fullName evidence="1">Uncharacterized protein</fullName>
    </submittedName>
</protein>